<sequence length="95" mass="10101">MTSPPRASFSQLILARPRGGTARVCPAASTRPSSARVASITGRVIGLAGTGGSNDAVYEVALLHHGGIAWILQDDGRGFTRLLDRGLWHVWPPNR</sequence>
<dbReference type="AlphaFoldDB" id="A0A1B6NWV7"/>
<organism evidence="1">
    <name type="scientific">marine sediment metagenome</name>
    <dbReference type="NCBI Taxonomy" id="412755"/>
    <lineage>
        <taxon>unclassified sequences</taxon>
        <taxon>metagenomes</taxon>
        <taxon>ecological metagenomes</taxon>
    </lineage>
</organism>
<gene>
    <name evidence="1" type="ORF">MGSAQ_000574</name>
</gene>
<name>A0A1B6NWV7_9ZZZZ</name>
<protein>
    <submittedName>
        <fullName evidence="1">Uncharacterized protein</fullName>
    </submittedName>
</protein>
<reference evidence="1" key="1">
    <citation type="submission" date="2013-11" db="EMBL/GenBank/DDBJ databases">
        <title>Microbial diversity, functional groups and degradation webs in Northern and Southern Mediterranean and Red Sea marine crude oil polluted sites.</title>
        <authorList>
            <person name="Daffonchio D."/>
            <person name="Mapelli F."/>
            <person name="Ferrer M."/>
            <person name="Richter M."/>
            <person name="Cherif A."/>
            <person name="Malkawi H.I."/>
            <person name="Yakimov M.M."/>
            <person name="Abdel-Fattah Y.R."/>
            <person name="Blaghen M."/>
            <person name="Golyshin P.N."/>
            <person name="Kalogerakis N."/>
            <person name="Boon N."/>
            <person name="Magagnini M."/>
            <person name="Fava F."/>
        </authorList>
    </citation>
    <scope>NUCLEOTIDE SEQUENCE</scope>
</reference>
<accession>A0A1B6NWV7</accession>
<dbReference type="EMBL" id="AYSL01000255">
    <property type="protein sequence ID" value="KTF07934.1"/>
    <property type="molecule type" value="Genomic_DNA"/>
</dbReference>
<proteinExistence type="predicted"/>
<comment type="caution">
    <text evidence="1">The sequence shown here is derived from an EMBL/GenBank/DDBJ whole genome shotgun (WGS) entry which is preliminary data.</text>
</comment>
<evidence type="ECO:0000313" key="1">
    <source>
        <dbReference type="EMBL" id="KTF07934.1"/>
    </source>
</evidence>